<accession>A0ACA9RHR6</accession>
<reference evidence="1" key="1">
    <citation type="submission" date="2021-06" db="EMBL/GenBank/DDBJ databases">
        <authorList>
            <person name="Kallberg Y."/>
            <person name="Tangrot J."/>
            <person name="Rosling A."/>
        </authorList>
    </citation>
    <scope>NUCLEOTIDE SEQUENCE</scope>
    <source>
        <strain evidence="1">28 12/20/2015</strain>
    </source>
</reference>
<sequence length="158" mass="18812">MTTQRINIDLQKNDVIIKYSNNDDEYEMSDSVRKSLREDGLQFIKDLSNNNIERKKHLQMIHSDIFNVESYEWLIADAKLNDDKIKEMEYAKKYHDDSLDTVKVGIASYTYAKCLIEYEDKMNDAKEMFKKAFFIGGYLKAIEKLKEYFNDDIKNEYK</sequence>
<feature type="non-terminal residue" evidence="1">
    <location>
        <position position="158"/>
    </location>
</feature>
<keyword evidence="2" id="KW-1185">Reference proteome</keyword>
<evidence type="ECO:0000313" key="2">
    <source>
        <dbReference type="Proteomes" id="UP000789366"/>
    </source>
</evidence>
<gene>
    <name evidence="1" type="ORF">SPELUC_LOCUS17476</name>
</gene>
<name>A0ACA9RHR6_9GLOM</name>
<proteinExistence type="predicted"/>
<protein>
    <submittedName>
        <fullName evidence="1">6254_t:CDS:1</fullName>
    </submittedName>
</protein>
<comment type="caution">
    <text evidence="1">The sequence shown here is derived from an EMBL/GenBank/DDBJ whole genome shotgun (WGS) entry which is preliminary data.</text>
</comment>
<evidence type="ECO:0000313" key="1">
    <source>
        <dbReference type="EMBL" id="CAG8793911.1"/>
    </source>
</evidence>
<dbReference type="Proteomes" id="UP000789366">
    <property type="component" value="Unassembled WGS sequence"/>
</dbReference>
<dbReference type="EMBL" id="CAJVPW010071916">
    <property type="protein sequence ID" value="CAG8793911.1"/>
    <property type="molecule type" value="Genomic_DNA"/>
</dbReference>
<organism evidence="1 2">
    <name type="scientific">Cetraspora pellucida</name>
    <dbReference type="NCBI Taxonomy" id="1433469"/>
    <lineage>
        <taxon>Eukaryota</taxon>
        <taxon>Fungi</taxon>
        <taxon>Fungi incertae sedis</taxon>
        <taxon>Mucoromycota</taxon>
        <taxon>Glomeromycotina</taxon>
        <taxon>Glomeromycetes</taxon>
        <taxon>Diversisporales</taxon>
        <taxon>Gigasporaceae</taxon>
        <taxon>Cetraspora</taxon>
    </lineage>
</organism>